<name>A0ABU8I875_9SPHI</name>
<reference evidence="3 4" key="1">
    <citation type="submission" date="2024-01" db="EMBL/GenBank/DDBJ databases">
        <title>Sphingobacterium tenebrionis sp. nov., a novel endophyte isolated from tenebrio molitor intestines.</title>
        <authorList>
            <person name="Zhang C."/>
        </authorList>
    </citation>
    <scope>NUCLEOTIDE SEQUENCE [LARGE SCALE GENOMIC DNA]</scope>
    <source>
        <strain evidence="3 4">PU5-4</strain>
    </source>
</reference>
<evidence type="ECO:0000256" key="1">
    <source>
        <dbReference type="ARBA" id="ARBA00007637"/>
    </source>
</evidence>
<evidence type="ECO:0000313" key="3">
    <source>
        <dbReference type="EMBL" id="MEI5985703.1"/>
    </source>
</evidence>
<dbReference type="InterPro" id="IPR036291">
    <property type="entry name" value="NAD(P)-bd_dom_sf"/>
</dbReference>
<dbReference type="Gene3D" id="3.40.50.720">
    <property type="entry name" value="NAD(P)-binding Rossmann-like Domain"/>
    <property type="match status" value="1"/>
</dbReference>
<dbReference type="EMBL" id="JAYLLN010000032">
    <property type="protein sequence ID" value="MEI5985703.1"/>
    <property type="molecule type" value="Genomic_DNA"/>
</dbReference>
<sequence>MKKKIFITGASGFVGSHLTEAAQNLGLEVHAAVRKSSKVADIKPFVDKFVFPDLGNAEELKKLFDQEGYHYIIHAAAMTKAKDEQTMNLVNVGYTDAIMDAALSADMPLERISYVSSLAAVGPIPYQEEKLIDESFPYHPLTVYGRSKKASELMIQDKYTDQRISIFRPTAVYGPREKDIFILFDTMKKGLDPYIGSKPQKLSFVYVKDLVDVLLKGVMVPQEGLQIYNISDGEVYSRYAMAEIFKEVFSRKLFRMHVPLSLVKGIAEISQYLYKNSTKTPVIYPERLFELTAENWAVDISHAKNLLDYDPKYLLENGLKESLEWYKINKWL</sequence>
<dbReference type="RefSeq" id="WP_134776201.1">
    <property type="nucleotide sequence ID" value="NZ_JAYLLN010000032.1"/>
</dbReference>
<evidence type="ECO:0000313" key="4">
    <source>
        <dbReference type="Proteomes" id="UP001363035"/>
    </source>
</evidence>
<proteinExistence type="inferred from homology"/>
<protein>
    <submittedName>
        <fullName evidence="3">NAD(P)-dependent oxidoreductase</fullName>
    </submittedName>
</protein>
<gene>
    <name evidence="3" type="ORF">VJ786_12410</name>
</gene>
<comment type="caution">
    <text evidence="3">The sequence shown here is derived from an EMBL/GenBank/DDBJ whole genome shotgun (WGS) entry which is preliminary data.</text>
</comment>
<dbReference type="SUPFAM" id="SSF51735">
    <property type="entry name" value="NAD(P)-binding Rossmann-fold domains"/>
    <property type="match status" value="1"/>
</dbReference>
<comment type="similarity">
    <text evidence="1">Belongs to the NAD(P)-dependent epimerase/dehydratase family.</text>
</comment>
<evidence type="ECO:0000259" key="2">
    <source>
        <dbReference type="Pfam" id="PF01370"/>
    </source>
</evidence>
<dbReference type="Pfam" id="PF01370">
    <property type="entry name" value="Epimerase"/>
    <property type="match status" value="1"/>
</dbReference>
<feature type="domain" description="NAD-dependent epimerase/dehydratase" evidence="2">
    <location>
        <begin position="5"/>
        <end position="230"/>
    </location>
</feature>
<accession>A0ABU8I875</accession>
<dbReference type="PANTHER" id="PTHR43000">
    <property type="entry name" value="DTDP-D-GLUCOSE 4,6-DEHYDRATASE-RELATED"/>
    <property type="match status" value="1"/>
</dbReference>
<organism evidence="3 4">
    <name type="scientific">Sphingobacterium tenebrionis</name>
    <dbReference type="NCBI Taxonomy" id="3111775"/>
    <lineage>
        <taxon>Bacteria</taxon>
        <taxon>Pseudomonadati</taxon>
        <taxon>Bacteroidota</taxon>
        <taxon>Sphingobacteriia</taxon>
        <taxon>Sphingobacteriales</taxon>
        <taxon>Sphingobacteriaceae</taxon>
        <taxon>Sphingobacterium</taxon>
    </lineage>
</organism>
<dbReference type="InterPro" id="IPR001509">
    <property type="entry name" value="Epimerase_deHydtase"/>
</dbReference>
<dbReference type="Proteomes" id="UP001363035">
    <property type="component" value="Unassembled WGS sequence"/>
</dbReference>
<keyword evidence="4" id="KW-1185">Reference proteome</keyword>